<dbReference type="Proteomes" id="UP000003089">
    <property type="component" value="Unassembled WGS sequence"/>
</dbReference>
<protein>
    <submittedName>
        <fullName evidence="15">SusC/RagA family TonB-linked outer membrane protein</fullName>
    </submittedName>
</protein>
<evidence type="ECO:0000256" key="3">
    <source>
        <dbReference type="ARBA" id="ARBA00022452"/>
    </source>
</evidence>
<evidence type="ECO:0000256" key="1">
    <source>
        <dbReference type="ARBA" id="ARBA00004571"/>
    </source>
</evidence>
<dbReference type="SUPFAM" id="SSF56935">
    <property type="entry name" value="Porins"/>
    <property type="match status" value="1"/>
</dbReference>
<keyword evidence="4 10" id="KW-0812">Transmembrane</keyword>
<dbReference type="SUPFAM" id="SSF49464">
    <property type="entry name" value="Carboxypeptidase regulatory domain-like"/>
    <property type="match status" value="1"/>
</dbReference>
<dbReference type="Pfam" id="PF07715">
    <property type="entry name" value="Plug"/>
    <property type="match status" value="1"/>
</dbReference>
<keyword evidence="5 12" id="KW-0732">Signal</keyword>
<dbReference type="InterPro" id="IPR023997">
    <property type="entry name" value="TonB-dep_OMP_SusC/RagA_CS"/>
</dbReference>
<dbReference type="InterPro" id="IPR000531">
    <property type="entry name" value="Beta-barrel_TonB"/>
</dbReference>
<dbReference type="HOGENOM" id="CLU_004317_2_1_10"/>
<sequence length="1011" mass="110521">MKKQLLVLLFFFSAVAAYSQHTITGVVTSSEDGMPVIGASVVVKGNASLGTITDIDGNYSIKAPDNSTLVFSYVGMETQEVKAGKQSVINVVMKPSSIMVDEVVVTAMGVKTEKKKLNFAVQSLDSDEIVAGQSANFVNSLQGKIAGIQTSSTGGSPNASSPMIIRAISSINPGQSNEPLFIVDGMPVSGGGTAAGDINPNDIESMTVLKGAAAAALYGQEASNGAIMITTKSGKSGKITVNANASVQIDNAVRAPEIQSLYGPGAQGFYKDNTVIGGWGPLLSPGQKVYDNVGSFLGTGFYQKYDVSASGGTDKFSAYASANYSKSDGVVHDDYKDRMGFLIKANYDVSKWVKMSLSANIMESKSRGFGNSMLSVYRWPINDQMSYYKDANGIRWLLDKSTLTDDELKDLVLNPNWSRYEDYGVTESTRNILMGSIEWTPVKDLMFSGKISYDKKHTMTDSYMTPRFDKSDFTNPDNIELTNFGQYTFSPNRNQLLTVQLLGTYKLTVAKDYDIDLLAGFEYKDTKGIEAQLGGADFVLPGEFYSMQNVGALTSDASFDYNTNLYHYRQNKFGYFGEVRLGYKGLAQLSATVRRDMSSTLTTKSYIYPSVTAGIIFSELLNLSSSVFSFGKIRGNWAKVGKDGPRYKFDRNFKQWSSFPDGGFGLDSTVGASNELLPEMTKSWEIGADLRFFDSRTRLDVAYYSTTVDNQIVTVRVSPASGMILQTRNEGAVKNYGVEVQFSQDILSNRDFKWTAGLNFSLNRGKVTSLPEGMTELQGTQFGDIFPTAYLNHSTTSITGKDYKRNPEGKIICKEDGTPIIDSAKGVLIGDRAPDFLLGLVSSFSWKNFSMSFLLDGRKGGDVVNVTGRGLFSNGQHKSYEKYRNREIVVDGVIEQPDGTYIPNTKPIIFNQTNMNTYFYGVSSNFIEDGSYIRLSYLSFAYNFTPFLKKSLIKGLKLTVTGNNLFLLTKYSGSDPQISGNSSASGTGSFGIDNYAVPSTRSFNFTLNATF</sequence>
<dbReference type="RefSeq" id="WP_007483626.1">
    <property type="nucleotide sequence ID" value="NZ_JH724314.1"/>
</dbReference>
<dbReference type="PANTHER" id="PTHR30069:SF29">
    <property type="entry name" value="HEMOGLOBIN AND HEMOGLOBIN-HAPTOGLOBIN-BINDING PROTEIN 1-RELATED"/>
    <property type="match status" value="1"/>
</dbReference>
<evidence type="ECO:0000256" key="10">
    <source>
        <dbReference type="PROSITE-ProRule" id="PRU01360"/>
    </source>
</evidence>
<dbReference type="eggNOG" id="COG4771">
    <property type="taxonomic scope" value="Bacteria"/>
</dbReference>
<dbReference type="Gene3D" id="2.170.130.10">
    <property type="entry name" value="TonB-dependent receptor, plug domain"/>
    <property type="match status" value="1"/>
</dbReference>
<feature type="domain" description="TonB-dependent receptor plug" evidence="14">
    <location>
        <begin position="114"/>
        <end position="226"/>
    </location>
</feature>
<evidence type="ECO:0000256" key="5">
    <source>
        <dbReference type="ARBA" id="ARBA00022729"/>
    </source>
</evidence>
<evidence type="ECO:0000259" key="13">
    <source>
        <dbReference type="Pfam" id="PF00593"/>
    </source>
</evidence>
<dbReference type="Pfam" id="PF13715">
    <property type="entry name" value="CarbopepD_reg_2"/>
    <property type="match status" value="1"/>
</dbReference>
<evidence type="ECO:0000259" key="14">
    <source>
        <dbReference type="Pfam" id="PF07715"/>
    </source>
</evidence>
<evidence type="ECO:0000313" key="16">
    <source>
        <dbReference type="Proteomes" id="UP000003089"/>
    </source>
</evidence>
<keyword evidence="2 10" id="KW-0813">Transport</keyword>
<dbReference type="InterPro" id="IPR008969">
    <property type="entry name" value="CarboxyPept-like_regulatory"/>
</dbReference>
<dbReference type="PANTHER" id="PTHR30069">
    <property type="entry name" value="TONB-DEPENDENT OUTER MEMBRANE RECEPTOR"/>
    <property type="match status" value="1"/>
</dbReference>
<evidence type="ECO:0000256" key="7">
    <source>
        <dbReference type="ARBA" id="ARBA00023136"/>
    </source>
</evidence>
<feature type="domain" description="TonB-dependent receptor-like beta-barrel" evidence="13">
    <location>
        <begin position="424"/>
        <end position="782"/>
    </location>
</feature>
<organism evidence="15 16">
    <name type="scientific">Bacteroides nordii CL02T12C05</name>
    <dbReference type="NCBI Taxonomy" id="997884"/>
    <lineage>
        <taxon>Bacteria</taxon>
        <taxon>Pseudomonadati</taxon>
        <taxon>Bacteroidota</taxon>
        <taxon>Bacteroidia</taxon>
        <taxon>Bacteroidales</taxon>
        <taxon>Bacteroidaceae</taxon>
        <taxon>Bacteroides</taxon>
    </lineage>
</organism>
<dbReference type="InterPro" id="IPR012910">
    <property type="entry name" value="Plug_dom"/>
</dbReference>
<dbReference type="STRING" id="997884.HMPREF1068_00699"/>
<keyword evidence="9 10" id="KW-0998">Cell outer membrane</keyword>
<dbReference type="Gene3D" id="2.40.170.20">
    <property type="entry name" value="TonB-dependent receptor, beta-barrel domain"/>
    <property type="match status" value="1"/>
</dbReference>
<evidence type="ECO:0000256" key="11">
    <source>
        <dbReference type="RuleBase" id="RU003357"/>
    </source>
</evidence>
<evidence type="ECO:0000313" key="15">
    <source>
        <dbReference type="EMBL" id="EIY53529.1"/>
    </source>
</evidence>
<gene>
    <name evidence="15" type="ORF">HMPREF1068_00699</name>
</gene>
<keyword evidence="6 11" id="KW-0798">TonB box</keyword>
<feature type="signal peptide" evidence="12">
    <location>
        <begin position="1"/>
        <end position="19"/>
    </location>
</feature>
<dbReference type="InterPro" id="IPR039426">
    <property type="entry name" value="TonB-dep_rcpt-like"/>
</dbReference>
<dbReference type="GO" id="GO:0044718">
    <property type="term" value="P:siderophore transmembrane transport"/>
    <property type="evidence" value="ECO:0007669"/>
    <property type="project" value="TreeGrafter"/>
</dbReference>
<dbReference type="NCBIfam" id="TIGR04057">
    <property type="entry name" value="SusC_RagA_signa"/>
    <property type="match status" value="1"/>
</dbReference>
<dbReference type="Pfam" id="PF00593">
    <property type="entry name" value="TonB_dep_Rec_b-barrel"/>
    <property type="match status" value="1"/>
</dbReference>
<evidence type="ECO:0000256" key="4">
    <source>
        <dbReference type="ARBA" id="ARBA00022692"/>
    </source>
</evidence>
<comment type="subcellular location">
    <subcellularLocation>
        <location evidence="1 10">Cell outer membrane</location>
        <topology evidence="1 10">Multi-pass membrane protein</topology>
    </subcellularLocation>
</comment>
<evidence type="ECO:0000256" key="2">
    <source>
        <dbReference type="ARBA" id="ARBA00022448"/>
    </source>
</evidence>
<keyword evidence="3 10" id="KW-1134">Transmembrane beta strand</keyword>
<reference evidence="15 16" key="1">
    <citation type="submission" date="2012-02" db="EMBL/GenBank/DDBJ databases">
        <title>The Genome Sequence of Bacteroides nordii CL02T12C05.</title>
        <authorList>
            <consortium name="The Broad Institute Genome Sequencing Platform"/>
            <person name="Earl A."/>
            <person name="Ward D."/>
            <person name="Feldgarden M."/>
            <person name="Gevers D."/>
            <person name="Zitomersky N.L."/>
            <person name="Coyne M.J."/>
            <person name="Comstock L.E."/>
            <person name="Young S.K."/>
            <person name="Zeng Q."/>
            <person name="Gargeya S."/>
            <person name="Fitzgerald M."/>
            <person name="Haas B."/>
            <person name="Abouelleil A."/>
            <person name="Alvarado L."/>
            <person name="Arachchi H.M."/>
            <person name="Berlin A."/>
            <person name="Chapman S.B."/>
            <person name="Gearin G."/>
            <person name="Goldberg J."/>
            <person name="Griggs A."/>
            <person name="Gujja S."/>
            <person name="Hansen M."/>
            <person name="Heiman D."/>
            <person name="Howarth C."/>
            <person name="Larimer J."/>
            <person name="Lui A."/>
            <person name="MacDonald P.J.P."/>
            <person name="McCowen C."/>
            <person name="Montmayeur A."/>
            <person name="Murphy C."/>
            <person name="Neiman D."/>
            <person name="Pearson M."/>
            <person name="Priest M."/>
            <person name="Roberts A."/>
            <person name="Saif S."/>
            <person name="Shea T."/>
            <person name="Sisk P."/>
            <person name="Stolte C."/>
            <person name="Sykes S."/>
            <person name="Wortman J."/>
            <person name="Nusbaum C."/>
            <person name="Birren B."/>
        </authorList>
    </citation>
    <scope>NUCLEOTIDE SEQUENCE [LARGE SCALE GENOMIC DNA]</scope>
    <source>
        <strain evidence="15 16">CL02T12C05</strain>
    </source>
</reference>
<dbReference type="EMBL" id="AGXS01000011">
    <property type="protein sequence ID" value="EIY53529.1"/>
    <property type="molecule type" value="Genomic_DNA"/>
</dbReference>
<comment type="similarity">
    <text evidence="10 11">Belongs to the TonB-dependent receptor family.</text>
</comment>
<accession>I9H249</accession>
<dbReference type="InterPro" id="IPR036942">
    <property type="entry name" value="Beta-barrel_TonB_sf"/>
</dbReference>
<feature type="chain" id="PRO_5003720601" evidence="12">
    <location>
        <begin position="20"/>
        <end position="1011"/>
    </location>
</feature>
<dbReference type="InterPro" id="IPR037066">
    <property type="entry name" value="Plug_dom_sf"/>
</dbReference>
<evidence type="ECO:0000256" key="8">
    <source>
        <dbReference type="ARBA" id="ARBA00023170"/>
    </source>
</evidence>
<keyword evidence="16" id="KW-1185">Reference proteome</keyword>
<dbReference type="PROSITE" id="PS52016">
    <property type="entry name" value="TONB_DEPENDENT_REC_3"/>
    <property type="match status" value="1"/>
</dbReference>
<dbReference type="FunFam" id="2.60.40.1120:FF:000003">
    <property type="entry name" value="Outer membrane protein Omp121"/>
    <property type="match status" value="1"/>
</dbReference>
<keyword evidence="8" id="KW-0675">Receptor</keyword>
<evidence type="ECO:0000256" key="9">
    <source>
        <dbReference type="ARBA" id="ARBA00023237"/>
    </source>
</evidence>
<dbReference type="PATRIC" id="fig|997884.3.peg.708"/>
<dbReference type="GO" id="GO:0015344">
    <property type="term" value="F:siderophore uptake transmembrane transporter activity"/>
    <property type="evidence" value="ECO:0007669"/>
    <property type="project" value="TreeGrafter"/>
</dbReference>
<dbReference type="NCBIfam" id="TIGR04056">
    <property type="entry name" value="OMP_RagA_SusC"/>
    <property type="match status" value="1"/>
</dbReference>
<name>I9H249_9BACE</name>
<evidence type="ECO:0000256" key="6">
    <source>
        <dbReference type="ARBA" id="ARBA00023077"/>
    </source>
</evidence>
<proteinExistence type="inferred from homology"/>
<dbReference type="Gene3D" id="2.60.40.1120">
    <property type="entry name" value="Carboxypeptidase-like, regulatory domain"/>
    <property type="match status" value="1"/>
</dbReference>
<dbReference type="InterPro" id="IPR023996">
    <property type="entry name" value="TonB-dep_OMP_SusC/RagA"/>
</dbReference>
<keyword evidence="7 10" id="KW-0472">Membrane</keyword>
<comment type="caution">
    <text evidence="15">The sequence shown here is derived from an EMBL/GenBank/DDBJ whole genome shotgun (WGS) entry which is preliminary data.</text>
</comment>
<dbReference type="AlphaFoldDB" id="I9H249"/>
<evidence type="ECO:0000256" key="12">
    <source>
        <dbReference type="SAM" id="SignalP"/>
    </source>
</evidence>
<dbReference type="GO" id="GO:0009279">
    <property type="term" value="C:cell outer membrane"/>
    <property type="evidence" value="ECO:0007669"/>
    <property type="project" value="UniProtKB-SubCell"/>
</dbReference>